<evidence type="ECO:0000313" key="2">
    <source>
        <dbReference type="Proteomes" id="UP000034581"/>
    </source>
</evidence>
<comment type="caution">
    <text evidence="1">The sequence shown here is derived from an EMBL/GenBank/DDBJ whole genome shotgun (WGS) entry which is preliminary data.</text>
</comment>
<protein>
    <submittedName>
        <fullName evidence="1">Uncharacterized protein</fullName>
    </submittedName>
</protein>
<dbReference type="SUPFAM" id="SSF48208">
    <property type="entry name" value="Six-hairpin glycosidases"/>
    <property type="match status" value="1"/>
</dbReference>
<dbReference type="InterPro" id="IPR008928">
    <property type="entry name" value="6-hairpin_glycosidase_sf"/>
</dbReference>
<accession>A0A0G0ERI0</accession>
<organism evidence="1 2">
    <name type="scientific">candidate division CPR3 bacterium GW2011_GWF2_35_18</name>
    <dbReference type="NCBI Taxonomy" id="1618350"/>
    <lineage>
        <taxon>Bacteria</taxon>
        <taxon>Bacteria division CPR3</taxon>
    </lineage>
</organism>
<dbReference type="AlphaFoldDB" id="A0A0G0ERI0"/>
<dbReference type="EMBL" id="LBQB01000002">
    <property type="protein sequence ID" value="KKP69962.1"/>
    <property type="molecule type" value="Genomic_DNA"/>
</dbReference>
<dbReference type="Proteomes" id="UP000034581">
    <property type="component" value="Unassembled WGS sequence"/>
</dbReference>
<name>A0A0G0ERI0_UNCC3</name>
<reference evidence="1 2" key="1">
    <citation type="journal article" date="2015" name="Nature">
        <title>rRNA introns, odd ribosomes, and small enigmatic genomes across a large radiation of phyla.</title>
        <authorList>
            <person name="Brown C.T."/>
            <person name="Hug L.A."/>
            <person name="Thomas B.C."/>
            <person name="Sharon I."/>
            <person name="Castelle C.J."/>
            <person name="Singh A."/>
            <person name="Wilkins M.J."/>
            <person name="Williams K.H."/>
            <person name="Banfield J.F."/>
        </authorList>
    </citation>
    <scope>NUCLEOTIDE SEQUENCE [LARGE SCALE GENOMIC DNA]</scope>
</reference>
<proteinExistence type="predicted"/>
<dbReference type="GO" id="GO:0005975">
    <property type="term" value="P:carbohydrate metabolic process"/>
    <property type="evidence" value="ECO:0007669"/>
    <property type="project" value="InterPro"/>
</dbReference>
<gene>
    <name evidence="1" type="ORF">UR67_C0002G0082</name>
</gene>
<dbReference type="Gene3D" id="1.50.10.20">
    <property type="match status" value="1"/>
</dbReference>
<sequence length="423" mass="48430">MKKYLLFLSLIIIGVLSIVFFKYYSDEINEKNKTLTTRNSLISQKKESLKTEDLDILLDGSIHSSGEWLLRNQKADGSFNYERDVTTGEITDSENNIVRQSGTLYGVAKLYNYTKDTRYKETLLKGFNYFDTLAETKDLEGTTVRYFKEGGSVQANTVALQILAYLELAKADRDLPSDLSTKLEEMVNFIKLSQQSNGAFQNYFLNKIKIECWESDYNNGESFFALTSYYKYSSDETLRPLLEISANYFLEKYKDFNIEFYSWGMMGFSQLYEITGNTNYRDYIYQNTDNMINVAGTNFLGIGAYLKSTNEANPLPDYSQIVQTEGLLYVYKIAVMDNPEKASTYKNAIINSLAFHAVFQSPWEETLPNRIYDVVKGGFCNRSDCSIQRIDMVHHALSAFIDALNFIDNSNLQLSVANSINTK</sequence>
<dbReference type="STRING" id="1618350.UR67_C0002G0082"/>
<evidence type="ECO:0000313" key="1">
    <source>
        <dbReference type="EMBL" id="KKP69962.1"/>
    </source>
</evidence>